<keyword evidence="3" id="KW-1185">Reference proteome</keyword>
<evidence type="ECO:0000256" key="1">
    <source>
        <dbReference type="SAM" id="SignalP"/>
    </source>
</evidence>
<dbReference type="EMBL" id="BRXR01000001">
    <property type="protein sequence ID" value="GLC30670.1"/>
    <property type="molecule type" value="Genomic_DNA"/>
</dbReference>
<comment type="caution">
    <text evidence="2">The sequence shown here is derived from an EMBL/GenBank/DDBJ whole genome shotgun (WGS) entry which is preliminary data.</text>
</comment>
<organism evidence="2 3">
    <name type="scientific">Clostridium omnivorum</name>
    <dbReference type="NCBI Taxonomy" id="1604902"/>
    <lineage>
        <taxon>Bacteria</taxon>
        <taxon>Bacillati</taxon>
        <taxon>Bacillota</taxon>
        <taxon>Clostridia</taxon>
        <taxon>Eubacteriales</taxon>
        <taxon>Clostridiaceae</taxon>
        <taxon>Clostridium</taxon>
    </lineage>
</organism>
<dbReference type="Proteomes" id="UP001208567">
    <property type="component" value="Unassembled WGS sequence"/>
</dbReference>
<accession>A0ABQ5N6N0</accession>
<protein>
    <recommendedName>
        <fullName evidence="4">DUF5105 domain-containing protein</fullName>
    </recommendedName>
</protein>
<feature type="chain" id="PRO_5046141825" description="DUF5105 domain-containing protein" evidence="1">
    <location>
        <begin position="26"/>
        <end position="173"/>
    </location>
</feature>
<gene>
    <name evidence="2" type="ORF">bsdE14_20800</name>
</gene>
<keyword evidence="1" id="KW-0732">Signal</keyword>
<dbReference type="RefSeq" id="WP_264849950.1">
    <property type="nucleotide sequence ID" value="NZ_BRXR01000001.1"/>
</dbReference>
<dbReference type="PROSITE" id="PS51257">
    <property type="entry name" value="PROKAR_LIPOPROTEIN"/>
    <property type="match status" value="1"/>
</dbReference>
<evidence type="ECO:0000313" key="3">
    <source>
        <dbReference type="Proteomes" id="UP001208567"/>
    </source>
</evidence>
<sequence length="173" mass="19944">MKKAVAFTVVLSFILLVFTSCKSQGGEKVLRDFITEFYTVDQSDYDFYEKAIKGANESEVAEFDKAYETENKKFKPYLTDNSYVAFVNDRLSVARIKNFYAKGNLAEVKDIKISKSSENEKEKTITYNFELQLKEKNKDTKKEETTKKSGTITVINENDTYKIVDAIPINWTE</sequence>
<reference evidence="2 3" key="1">
    <citation type="journal article" date="2024" name="Int. J. Syst. Evol. Microbiol.">
        <title>Clostridium omnivorum sp. nov., isolated from anoxic soil under the treatment of reductive soil disinfestation.</title>
        <authorList>
            <person name="Ueki A."/>
            <person name="Tonouchi A."/>
            <person name="Kaku N."/>
            <person name="Honma S."/>
            <person name="Ueki K."/>
        </authorList>
    </citation>
    <scope>NUCLEOTIDE SEQUENCE [LARGE SCALE GENOMIC DNA]</scope>
    <source>
        <strain evidence="2 3">E14</strain>
    </source>
</reference>
<evidence type="ECO:0000313" key="2">
    <source>
        <dbReference type="EMBL" id="GLC30670.1"/>
    </source>
</evidence>
<name>A0ABQ5N6N0_9CLOT</name>
<feature type="signal peptide" evidence="1">
    <location>
        <begin position="1"/>
        <end position="25"/>
    </location>
</feature>
<evidence type="ECO:0008006" key="4">
    <source>
        <dbReference type="Google" id="ProtNLM"/>
    </source>
</evidence>
<proteinExistence type="predicted"/>